<dbReference type="AlphaFoldDB" id="A0A0E3ZYG1"/>
<evidence type="ECO:0000313" key="2">
    <source>
        <dbReference type="Proteomes" id="UP000033054"/>
    </source>
</evidence>
<name>A0A0E3ZYG1_9BACT</name>
<dbReference type="PATRIC" id="fig|1379870.5.peg.5455"/>
<organism evidence="1 2">
    <name type="scientific">Spirosoma radiotolerans</name>
    <dbReference type="NCBI Taxonomy" id="1379870"/>
    <lineage>
        <taxon>Bacteria</taxon>
        <taxon>Pseudomonadati</taxon>
        <taxon>Bacteroidota</taxon>
        <taxon>Cytophagia</taxon>
        <taxon>Cytophagales</taxon>
        <taxon>Cytophagaceae</taxon>
        <taxon>Spirosoma</taxon>
    </lineage>
</organism>
<reference evidence="1 2" key="1">
    <citation type="journal article" date="2014" name="Curr. Microbiol.">
        <title>Spirosoma radiotolerans sp. nov., a gamma-radiation-resistant bacterium isolated from gamma ray-irradiated soil.</title>
        <authorList>
            <person name="Lee J.J."/>
            <person name="Srinivasan S."/>
            <person name="Lim S."/>
            <person name="Joe M."/>
            <person name="Im S."/>
            <person name="Bae S.I."/>
            <person name="Park K.R."/>
            <person name="Han J.H."/>
            <person name="Park S.H."/>
            <person name="Joo B.M."/>
            <person name="Park S.J."/>
            <person name="Kim M.K."/>
        </authorList>
    </citation>
    <scope>NUCLEOTIDE SEQUENCE [LARGE SCALE GENOMIC DNA]</scope>
    <source>
        <strain evidence="1 2">DG5A</strain>
    </source>
</reference>
<evidence type="ECO:0000313" key="1">
    <source>
        <dbReference type="EMBL" id="AKD57698.1"/>
    </source>
</evidence>
<dbReference type="KEGG" id="srd:SD10_25205"/>
<gene>
    <name evidence="1" type="ORF">SD10_25205</name>
</gene>
<accession>A0A0E3ZYG1</accession>
<dbReference type="Proteomes" id="UP000033054">
    <property type="component" value="Chromosome"/>
</dbReference>
<proteinExistence type="predicted"/>
<keyword evidence="2" id="KW-1185">Reference proteome</keyword>
<evidence type="ECO:0008006" key="3">
    <source>
        <dbReference type="Google" id="ProtNLM"/>
    </source>
</evidence>
<dbReference type="InterPro" id="IPR036709">
    <property type="entry name" value="Autotransporte_beta_dom_sf"/>
</dbReference>
<sequence>MKTLTFLFVISSMTIVFGQHKFALSVQLAPIYTHASSKVIFPFADPSNQLPTTEFRAVSSGLSYSVGVAARYAFSPKWSIGAGIWATHAAVGKSDYLLNGTPYTVRYQYNHPFSNLYKAPLLINYQSSTKRLSPYFSAGATFDFRGTSYVDINGNGELVPVKFGKGVVVTPLLGAGVIYGLTEHLSLIAQPTIQYTIESHPSYSYFHAYQLSLQTQLMYKF</sequence>
<protein>
    <recommendedName>
        <fullName evidence="3">Outer membrane protein beta-barrel domain-containing protein</fullName>
    </recommendedName>
</protein>
<dbReference type="RefSeq" id="WP_046577786.1">
    <property type="nucleotide sequence ID" value="NZ_CP010429.1"/>
</dbReference>
<dbReference type="HOGENOM" id="CLU_1249982_0_0_10"/>
<dbReference type="Gene3D" id="2.40.160.20">
    <property type="match status" value="1"/>
</dbReference>
<dbReference type="EMBL" id="CP010429">
    <property type="protein sequence ID" value="AKD57698.1"/>
    <property type="molecule type" value="Genomic_DNA"/>
</dbReference>
<dbReference type="OrthoDB" id="944714at2"/>
<dbReference type="SUPFAM" id="SSF103515">
    <property type="entry name" value="Autotransporter"/>
    <property type="match status" value="1"/>
</dbReference>